<evidence type="ECO:0000256" key="1">
    <source>
        <dbReference type="ARBA" id="ARBA00004442"/>
    </source>
</evidence>
<feature type="domain" description="Secretin/TonB short N-terminal" evidence="5">
    <location>
        <begin position="38"/>
        <end position="89"/>
    </location>
</feature>
<protein>
    <recommendedName>
        <fullName evidence="5">Secretin/TonB short N-terminal domain-containing protein</fullName>
    </recommendedName>
</protein>
<evidence type="ECO:0000256" key="4">
    <source>
        <dbReference type="ARBA" id="ARBA00023237"/>
    </source>
</evidence>
<organism evidence="6 7">
    <name type="scientific">Phaeodactylibacter xiamenensis</name>
    <dbReference type="NCBI Taxonomy" id="1524460"/>
    <lineage>
        <taxon>Bacteria</taxon>
        <taxon>Pseudomonadati</taxon>
        <taxon>Bacteroidota</taxon>
        <taxon>Saprospiria</taxon>
        <taxon>Saprospirales</taxon>
        <taxon>Haliscomenobacteraceae</taxon>
        <taxon>Phaeodactylibacter</taxon>
    </lineage>
</organism>
<evidence type="ECO:0000256" key="2">
    <source>
        <dbReference type="ARBA" id="ARBA00022448"/>
    </source>
</evidence>
<dbReference type="InterPro" id="IPR011662">
    <property type="entry name" value="Secretin/TonB_short_N"/>
</dbReference>
<keyword evidence="7" id="KW-1185">Reference proteome</keyword>
<keyword evidence="3" id="KW-0472">Membrane</keyword>
<gene>
    <name evidence="6" type="ORF">IX84_03455</name>
</gene>
<dbReference type="InterPro" id="IPR036942">
    <property type="entry name" value="Beta-barrel_TonB_sf"/>
</dbReference>
<dbReference type="SUPFAM" id="SSF56935">
    <property type="entry name" value="Porins"/>
    <property type="match status" value="1"/>
</dbReference>
<dbReference type="GO" id="GO:0009279">
    <property type="term" value="C:cell outer membrane"/>
    <property type="evidence" value="ECO:0007669"/>
    <property type="project" value="UniProtKB-SubCell"/>
</dbReference>
<proteinExistence type="predicted"/>
<evidence type="ECO:0000313" key="6">
    <source>
        <dbReference type="EMBL" id="KGE89382.1"/>
    </source>
</evidence>
<reference evidence="6 7" key="1">
    <citation type="journal article" date="2014" name="Int. J. Syst. Evol. Microbiol.">
        <title>Phaeodactylibacter xiamenensis gen. nov., sp. nov., a member of the family Saprospiraceae isolated from the marine alga Phaeodactylum tricornutum.</title>
        <authorList>
            <person name="Chen Z.Jr."/>
            <person name="Lei X."/>
            <person name="Lai Q."/>
            <person name="Li Y."/>
            <person name="Zhang B."/>
            <person name="Zhang J."/>
            <person name="Zhang H."/>
            <person name="Yang L."/>
            <person name="Zheng W."/>
            <person name="Tian Y."/>
            <person name="Yu Z."/>
            <person name="Xu H.Jr."/>
            <person name="Zheng T."/>
        </authorList>
    </citation>
    <scope>NUCLEOTIDE SEQUENCE [LARGE SCALE GENOMIC DNA]</scope>
    <source>
        <strain evidence="6 7">KD52</strain>
    </source>
</reference>
<comment type="caution">
    <text evidence="6">The sequence shown here is derived from an EMBL/GenBank/DDBJ whole genome shotgun (WGS) entry which is preliminary data.</text>
</comment>
<evidence type="ECO:0000313" key="7">
    <source>
        <dbReference type="Proteomes" id="UP000029736"/>
    </source>
</evidence>
<dbReference type="Pfam" id="PF13715">
    <property type="entry name" value="CarbopepD_reg_2"/>
    <property type="match status" value="1"/>
</dbReference>
<dbReference type="AlphaFoldDB" id="A0A098SEK9"/>
<dbReference type="STRING" id="1524460.IX84_03455"/>
<evidence type="ECO:0000256" key="3">
    <source>
        <dbReference type="ARBA" id="ARBA00023136"/>
    </source>
</evidence>
<evidence type="ECO:0000259" key="5">
    <source>
        <dbReference type="SMART" id="SM00965"/>
    </source>
</evidence>
<sequence>MWLSLLPAALIAQQRVTEDFRDQPLSEVFQVFEQKYGLSIAYDAAAVAPHTLSLQLEGEPVVQALYRVLEASGMEYRTLAADKILVRPKAPNPSEPVESNLLSGVIRDAATQDPLPFASIHWVGQGIGDCSDTQGAFRLSLPEVDTPIVLEVRYIGYESKRVTYTSGQPLPDLFLKPAQVRIPEIVVVEMPPGLSANGRDQFYTIRPGMQLPGLGSQLDPFRQLQLLPGVGAHNDFSSGLQVRGGMPDENLIVWDGMILYDIDHFFGIFSSVDGNLLESVRLYKNSFPAEYGGRTASIVEMASPEGLTEQVTGSATLSNLMLQGNIAVPLGDRMSLTGGGRMTHSNLGTSSLFQAFSQQLDLPGREDESPLLDRLIRVQPAFQFHDAFVKWRWQVSEKTTLEANAFSSSDTYDYEYGFDFRQRLREEVILSQSLVAENSTWQNQAWSGRLQHEWNDQWWSLLTIGGSRYEEAERTTTSFRRVLEDTVRAFGTDNLRYNDLTGLHLNWKNTWQPQSGATYKLGYRMEHNATTLDLENDDLPIRSRASSGTQYALYAGGQYESGPWDWSWASHLTWYDRTQQPYLSPRLRARYRWSDQWSANASLSRYHQFLRRYYHENRFGRSVAVWELANEAAVPVAHANQATLGLQYAGEVLSWEVGGFFKYTEGSLQHAALISGLGTAGDPGPRNREFQLFSGDGRDYGAEVLIRKTGDRYSSWLSYTLSRSLQRYPAAFQNEWFPTQEDRPHQLSWYHEYRVNGWALSATYVHASGAPFLDTSLDGFRNEREQGAPDYYQRIAAYHRLDLSAAYTIPLKGSELTFGASVYNLADAPNTLYRQQFYGIDLPAPNLPNRTAVLGNELQLLGRTWSVWGRWAW</sequence>
<name>A0A098SEK9_9BACT</name>
<dbReference type="SMART" id="SM00965">
    <property type="entry name" value="STN"/>
    <property type="match status" value="1"/>
</dbReference>
<dbReference type="InterPro" id="IPR008969">
    <property type="entry name" value="CarboxyPept-like_regulatory"/>
</dbReference>
<dbReference type="Gene3D" id="2.40.170.20">
    <property type="entry name" value="TonB-dependent receptor, beta-barrel domain"/>
    <property type="match status" value="1"/>
</dbReference>
<comment type="subcellular location">
    <subcellularLocation>
        <location evidence="1">Cell outer membrane</location>
    </subcellularLocation>
</comment>
<accession>A0A098SEK9</accession>
<keyword evidence="4" id="KW-0998">Cell outer membrane</keyword>
<dbReference type="Proteomes" id="UP000029736">
    <property type="component" value="Unassembled WGS sequence"/>
</dbReference>
<dbReference type="Gene3D" id="3.55.50.30">
    <property type="match status" value="1"/>
</dbReference>
<dbReference type="SUPFAM" id="SSF49464">
    <property type="entry name" value="Carboxypeptidase regulatory domain-like"/>
    <property type="match status" value="1"/>
</dbReference>
<dbReference type="EMBL" id="JPOS01000010">
    <property type="protein sequence ID" value="KGE89382.1"/>
    <property type="molecule type" value="Genomic_DNA"/>
</dbReference>
<keyword evidence="2" id="KW-0813">Transport</keyword>